<dbReference type="PaxDb" id="4081-Solyc03g078510.1.1"/>
<reference evidence="1" key="2">
    <citation type="submission" date="2019-01" db="UniProtKB">
        <authorList>
            <consortium name="EnsemblPlants"/>
        </authorList>
    </citation>
    <scope>IDENTIFICATION</scope>
    <source>
        <strain evidence="1">cv. Heinz 1706</strain>
    </source>
</reference>
<protein>
    <submittedName>
        <fullName evidence="1">Uncharacterized protein</fullName>
    </submittedName>
</protein>
<dbReference type="InParanoid" id="A0A3Q7FJQ8"/>
<sequence length="49" mass="6043">MEAIERCHISSSMILIYIYIDFKYIRGYQSLNHLSERLFYFIPPNRTWL</sequence>
<dbReference type="Gramene" id="Solyc03g078510.1.1">
    <property type="protein sequence ID" value="Solyc03g078510.1.1.1"/>
    <property type="gene ID" value="Solyc03g078510.1"/>
</dbReference>
<organism evidence="1">
    <name type="scientific">Solanum lycopersicum</name>
    <name type="common">Tomato</name>
    <name type="synonym">Lycopersicon esculentum</name>
    <dbReference type="NCBI Taxonomy" id="4081"/>
    <lineage>
        <taxon>Eukaryota</taxon>
        <taxon>Viridiplantae</taxon>
        <taxon>Streptophyta</taxon>
        <taxon>Embryophyta</taxon>
        <taxon>Tracheophyta</taxon>
        <taxon>Spermatophyta</taxon>
        <taxon>Magnoliopsida</taxon>
        <taxon>eudicotyledons</taxon>
        <taxon>Gunneridae</taxon>
        <taxon>Pentapetalae</taxon>
        <taxon>asterids</taxon>
        <taxon>lamiids</taxon>
        <taxon>Solanales</taxon>
        <taxon>Solanaceae</taxon>
        <taxon>Solanoideae</taxon>
        <taxon>Solaneae</taxon>
        <taxon>Solanum</taxon>
        <taxon>Solanum subgen. Lycopersicon</taxon>
    </lineage>
</organism>
<keyword evidence="2" id="KW-1185">Reference proteome</keyword>
<dbReference type="AlphaFoldDB" id="A0A3Q7FJQ8"/>
<evidence type="ECO:0000313" key="1">
    <source>
        <dbReference type="EnsemblPlants" id="Solyc03g078510.1.1.1"/>
    </source>
</evidence>
<dbReference type="Proteomes" id="UP000004994">
    <property type="component" value="Chromosome 3"/>
</dbReference>
<reference evidence="1" key="1">
    <citation type="journal article" date="2012" name="Nature">
        <title>The tomato genome sequence provides insights into fleshy fruit evolution.</title>
        <authorList>
            <consortium name="Tomato Genome Consortium"/>
        </authorList>
    </citation>
    <scope>NUCLEOTIDE SEQUENCE [LARGE SCALE GENOMIC DNA]</scope>
    <source>
        <strain evidence="1">cv. Heinz 1706</strain>
    </source>
</reference>
<proteinExistence type="predicted"/>
<name>A0A3Q7FJQ8_SOLLC</name>
<evidence type="ECO:0000313" key="2">
    <source>
        <dbReference type="Proteomes" id="UP000004994"/>
    </source>
</evidence>
<dbReference type="EnsemblPlants" id="Solyc03g078510.1.1">
    <property type="protein sequence ID" value="Solyc03g078510.1.1.1"/>
    <property type="gene ID" value="Solyc03g078510.1"/>
</dbReference>
<accession>A0A3Q7FJQ8</accession>